<keyword evidence="3" id="KW-0378">Hydrolase</keyword>
<evidence type="ECO:0000313" key="3">
    <source>
        <dbReference type="EMBL" id="KAK2949311.1"/>
    </source>
</evidence>
<accession>A0ABQ9X9U1</accession>
<dbReference type="SMART" id="SM00645">
    <property type="entry name" value="Pept_C1"/>
    <property type="match status" value="1"/>
</dbReference>
<feature type="domain" description="Peptidase C1A papain C-terminal" evidence="2">
    <location>
        <begin position="28"/>
        <end position="240"/>
    </location>
</feature>
<dbReference type="PANTHER" id="PTHR12411">
    <property type="entry name" value="CYSTEINE PROTEASE FAMILY C1-RELATED"/>
    <property type="match status" value="1"/>
</dbReference>
<dbReference type="Gene3D" id="3.90.70.10">
    <property type="entry name" value="Cysteine proteinases"/>
    <property type="match status" value="1"/>
</dbReference>
<dbReference type="InterPro" id="IPR039417">
    <property type="entry name" value="Peptidase_C1A_papain-like"/>
</dbReference>
<sequence>MRDFSSTLKHLSPQRRVHHFTNHTRKIFPPSLDYRLHGATGPLRFQDSSCMSCYAHVTADAIGASVWKKTGTFPRFSAQQIIDCTRPSGNLGCNGGNMPNAYTYLSNGSGVALESCYPWLGTENNCLDRTLDSSCFTAKLDGFLTIPVNDEEALVSALIDYGPIGVGINAKHWSFGHYQSGIYSPSKCAPSSVSHAMLLVGYDVDPETGTKYWILKNTWGERWGVDGYISSISYSFSSPHPNPNNIHRTH</sequence>
<dbReference type="PROSITE" id="PS00639">
    <property type="entry name" value="THIOL_PROTEASE_HIS"/>
    <property type="match status" value="1"/>
</dbReference>
<keyword evidence="4" id="KW-1185">Reference proteome</keyword>
<name>A0ABQ9X9U1_9EUKA</name>
<evidence type="ECO:0000256" key="1">
    <source>
        <dbReference type="ARBA" id="ARBA00008455"/>
    </source>
</evidence>
<dbReference type="GO" id="GO:0004197">
    <property type="term" value="F:cysteine-type endopeptidase activity"/>
    <property type="evidence" value="ECO:0007669"/>
    <property type="project" value="UniProtKB-EC"/>
</dbReference>
<dbReference type="EMBL" id="JARBJD010000159">
    <property type="protein sequence ID" value="KAK2949311.1"/>
    <property type="molecule type" value="Genomic_DNA"/>
</dbReference>
<reference evidence="3 4" key="1">
    <citation type="journal article" date="2022" name="bioRxiv">
        <title>Genomics of Preaxostyla Flagellates Illuminates Evolutionary Transitions and the Path Towards Mitochondrial Loss.</title>
        <authorList>
            <person name="Novak L.V.F."/>
            <person name="Treitli S.C."/>
            <person name="Pyrih J."/>
            <person name="Halakuc P."/>
            <person name="Pipaliya S.V."/>
            <person name="Vacek V."/>
            <person name="Brzon O."/>
            <person name="Soukal P."/>
            <person name="Eme L."/>
            <person name="Dacks J.B."/>
            <person name="Karnkowska A."/>
            <person name="Elias M."/>
            <person name="Hampl V."/>
        </authorList>
    </citation>
    <scope>NUCLEOTIDE SEQUENCE [LARGE SCALE GENOMIC DNA]</scope>
    <source>
        <strain evidence="3">NAU3</strain>
        <tissue evidence="3">Gut</tissue>
    </source>
</reference>
<comment type="caution">
    <text evidence="3">The sequence shown here is derived from an EMBL/GenBank/DDBJ whole genome shotgun (WGS) entry which is preliminary data.</text>
</comment>
<dbReference type="InterPro" id="IPR013128">
    <property type="entry name" value="Peptidase_C1A"/>
</dbReference>
<proteinExistence type="inferred from homology"/>
<evidence type="ECO:0000313" key="4">
    <source>
        <dbReference type="Proteomes" id="UP001281761"/>
    </source>
</evidence>
<dbReference type="InterPro" id="IPR000668">
    <property type="entry name" value="Peptidase_C1A_C"/>
</dbReference>
<dbReference type="SUPFAM" id="SSF54001">
    <property type="entry name" value="Cysteine proteinases"/>
    <property type="match status" value="1"/>
</dbReference>
<dbReference type="CDD" id="cd02248">
    <property type="entry name" value="Peptidase_C1A"/>
    <property type="match status" value="1"/>
</dbReference>
<protein>
    <submittedName>
        <fullName evidence="3">Procathepsin L</fullName>
        <ecNumber evidence="3">3.4.22.15</ecNumber>
    </submittedName>
</protein>
<evidence type="ECO:0000259" key="2">
    <source>
        <dbReference type="SMART" id="SM00645"/>
    </source>
</evidence>
<dbReference type="InterPro" id="IPR038765">
    <property type="entry name" value="Papain-like_cys_pep_sf"/>
</dbReference>
<gene>
    <name evidence="3" type="ORF">BLNAU_15792</name>
</gene>
<dbReference type="Proteomes" id="UP001281761">
    <property type="component" value="Unassembled WGS sequence"/>
</dbReference>
<organism evidence="3 4">
    <name type="scientific">Blattamonas nauphoetae</name>
    <dbReference type="NCBI Taxonomy" id="2049346"/>
    <lineage>
        <taxon>Eukaryota</taxon>
        <taxon>Metamonada</taxon>
        <taxon>Preaxostyla</taxon>
        <taxon>Oxymonadida</taxon>
        <taxon>Blattamonas</taxon>
    </lineage>
</organism>
<comment type="similarity">
    <text evidence="1">Belongs to the peptidase C1 family.</text>
</comment>
<dbReference type="Pfam" id="PF00112">
    <property type="entry name" value="Peptidase_C1"/>
    <property type="match status" value="1"/>
</dbReference>
<dbReference type="InterPro" id="IPR025660">
    <property type="entry name" value="Pept_his_AS"/>
</dbReference>
<dbReference type="EC" id="3.4.22.15" evidence="3"/>